<sequence length="145" mass="16122">MDRAGGEIGRRLKKILRSKSKNKGSAGTWSDGKLVTKIGRNSDSVMAVSDSDTILQSFHLLSVHLTSVDLCRHYYQLWSHTAGGQNLVIGCLLRNLKNKAVGRFNCSTPPNDENYEVLIDEVIDIPMEQLKVLIPTRRLNGQSNT</sequence>
<dbReference type="AlphaFoldDB" id="A0A4Y7KT09"/>
<organism evidence="1 2">
    <name type="scientific">Papaver somniferum</name>
    <name type="common">Opium poppy</name>
    <dbReference type="NCBI Taxonomy" id="3469"/>
    <lineage>
        <taxon>Eukaryota</taxon>
        <taxon>Viridiplantae</taxon>
        <taxon>Streptophyta</taxon>
        <taxon>Embryophyta</taxon>
        <taxon>Tracheophyta</taxon>
        <taxon>Spermatophyta</taxon>
        <taxon>Magnoliopsida</taxon>
        <taxon>Ranunculales</taxon>
        <taxon>Papaveraceae</taxon>
        <taxon>Papaveroideae</taxon>
        <taxon>Papaver</taxon>
    </lineage>
</organism>
<dbReference type="Gramene" id="RZC75927">
    <property type="protein sequence ID" value="RZC75927"/>
    <property type="gene ID" value="C5167_000052"/>
</dbReference>
<accession>A0A4Y7KT09</accession>
<dbReference type="EMBL" id="CM010723">
    <property type="protein sequence ID" value="RZC75927.1"/>
    <property type="molecule type" value="Genomic_DNA"/>
</dbReference>
<protein>
    <submittedName>
        <fullName evidence="1">Uncharacterized protein</fullName>
    </submittedName>
</protein>
<proteinExistence type="predicted"/>
<dbReference type="Proteomes" id="UP000316621">
    <property type="component" value="Chromosome 9"/>
</dbReference>
<evidence type="ECO:0000313" key="1">
    <source>
        <dbReference type="EMBL" id="RZC75927.1"/>
    </source>
</evidence>
<name>A0A4Y7KT09_PAPSO</name>
<reference evidence="1 2" key="1">
    <citation type="journal article" date="2018" name="Science">
        <title>The opium poppy genome and morphinan production.</title>
        <authorList>
            <person name="Guo L."/>
            <person name="Winzer T."/>
            <person name="Yang X."/>
            <person name="Li Y."/>
            <person name="Ning Z."/>
            <person name="He Z."/>
            <person name="Teodor R."/>
            <person name="Lu Y."/>
            <person name="Bowser T.A."/>
            <person name="Graham I.A."/>
            <person name="Ye K."/>
        </authorList>
    </citation>
    <scope>NUCLEOTIDE SEQUENCE [LARGE SCALE GENOMIC DNA]</scope>
    <source>
        <strain evidence="2">cv. HN1</strain>
        <tissue evidence="1">Leaves</tissue>
    </source>
</reference>
<evidence type="ECO:0000313" key="2">
    <source>
        <dbReference type="Proteomes" id="UP000316621"/>
    </source>
</evidence>
<gene>
    <name evidence="1" type="ORF">C5167_000052</name>
</gene>
<keyword evidence="2" id="KW-1185">Reference proteome</keyword>